<reference evidence="1 2" key="1">
    <citation type="submission" date="2019-01" db="EMBL/GenBank/DDBJ databases">
        <title>Lacibacter sp. strain TTM-7.</title>
        <authorList>
            <person name="Chen W.-M."/>
        </authorList>
    </citation>
    <scope>NUCLEOTIDE SEQUENCE [LARGE SCALE GENOMIC DNA]</scope>
    <source>
        <strain evidence="1 2">TTM-7</strain>
    </source>
</reference>
<dbReference type="OrthoDB" id="1492379at2"/>
<evidence type="ECO:0000313" key="1">
    <source>
        <dbReference type="EMBL" id="RXK58555.1"/>
    </source>
</evidence>
<evidence type="ECO:0000313" key="2">
    <source>
        <dbReference type="Proteomes" id="UP000290204"/>
    </source>
</evidence>
<keyword evidence="2" id="KW-1185">Reference proteome</keyword>
<sequence length="225" mass="24802">MSASSRSLTKSNRLFSGVGYYGNFLNSPVKIGDIFQVDGNEHIKLGNIQQLTTGISIKEFIEQSNEANFKFTSGKSFEINFGVNAELKLAKGEVLINFKSNSSAFVSLNDAKVSVLSIGMIEDKLKAYWKSKGYDQAGNRRNYIIVSSVIESVSGTVIFSEEKNNKVVLKASTDEEIKSIKALGSGQFEYVSNTKATLEIISPKTIQPLYRALWIRANGKFDIVS</sequence>
<protein>
    <submittedName>
        <fullName evidence="1">Uncharacterized protein</fullName>
    </submittedName>
</protein>
<comment type="caution">
    <text evidence="1">The sequence shown here is derived from an EMBL/GenBank/DDBJ whole genome shotgun (WGS) entry which is preliminary data.</text>
</comment>
<organism evidence="1 2">
    <name type="scientific">Lacibacter luteus</name>
    <dbReference type="NCBI Taxonomy" id="2508719"/>
    <lineage>
        <taxon>Bacteria</taxon>
        <taxon>Pseudomonadati</taxon>
        <taxon>Bacteroidota</taxon>
        <taxon>Chitinophagia</taxon>
        <taxon>Chitinophagales</taxon>
        <taxon>Chitinophagaceae</taxon>
        <taxon>Lacibacter</taxon>
    </lineage>
</organism>
<accession>A0A4Q1CFA1</accession>
<name>A0A4Q1CFA1_9BACT</name>
<gene>
    <name evidence="1" type="ORF">ESA94_18155</name>
</gene>
<dbReference type="EMBL" id="SDHW01000006">
    <property type="protein sequence ID" value="RXK58555.1"/>
    <property type="molecule type" value="Genomic_DNA"/>
</dbReference>
<dbReference type="Proteomes" id="UP000290204">
    <property type="component" value="Unassembled WGS sequence"/>
</dbReference>
<dbReference type="AlphaFoldDB" id="A0A4Q1CFA1"/>
<dbReference type="RefSeq" id="WP_129132357.1">
    <property type="nucleotide sequence ID" value="NZ_SDHW01000006.1"/>
</dbReference>
<proteinExistence type="predicted"/>